<dbReference type="InterPro" id="IPR058008">
    <property type="entry name" value="Gp26_C"/>
</dbReference>
<evidence type="ECO:0000313" key="3">
    <source>
        <dbReference type="Proteomes" id="UP000005246"/>
    </source>
</evidence>
<gene>
    <name evidence="2" type="ORF">BPABA456_00360</name>
</gene>
<dbReference type="EMBL" id="JX403940">
    <property type="protein sequence ID" value="AFQ22133.1"/>
    <property type="molecule type" value="Genomic_DNA"/>
</dbReference>
<dbReference type="GeneID" id="14016792"/>
<sequence length="358" mass="38307">MLPFASGIPNLAPNFSQVQGTAAVSQGGTGATTAAEARNNLGAAEKGVNTDITEMKGLATPLSVAQGGTGASSTAGARLVLGLGDIGTSGFFGSKISELYNKVSVPQWIAVLGDNKFTFLSSGDWQAGNTKNPLNMPSRYGSLMSYLGSSSYGTYSWQIFKAVLGGQLSYRYGAGNNVWTTWGHIKTSFNTSVDANGFLKSASPVVKLFNDHIELNSDAEKQPIEFKKVDVGDYLLKGSLGFAQEGWYIEAPKDANGNTIVAVVYDTLENGDISIKTYKRKFDFELAAVVADHENPMDIPEGRWIDIRLHEEPEPEPEVEETLSETPVDFQPTNLSQAVAAAMNGVEPPEISDTDETL</sequence>
<reference evidence="2 3" key="1">
    <citation type="journal article" date="2012" name="J. Virol.">
        <title>Complete Genome Sequence of the Podoviral Bacteriophage YMC/09/02/B1251 ABA BP, Which Causes the Lysis of an OXA-23-Producing Carbapenem-Resistant Acinetobacter baumannii Isolate from a Septic Patient.</title>
        <authorList>
            <person name="Jeon J."/>
            <person name="Kim J.W."/>
            <person name="Yong D."/>
            <person name="Lee K."/>
            <person name="Chong Y."/>
        </authorList>
    </citation>
    <scope>NUCLEOTIDE SEQUENCE [LARGE SCALE GENOMIC DNA]</scope>
</reference>
<protein>
    <submittedName>
        <fullName evidence="2">Putative tail fiber</fullName>
    </submittedName>
</protein>
<dbReference type="KEGG" id="vg:14016792"/>
<dbReference type="Proteomes" id="UP000005246">
    <property type="component" value="Segment"/>
</dbReference>
<accession>J7I0X3</accession>
<dbReference type="RefSeq" id="YP_007010617.1">
    <property type="nucleotide sequence ID" value="NC_019541.1"/>
</dbReference>
<evidence type="ECO:0000313" key="2">
    <source>
        <dbReference type="EMBL" id="AFQ22133.1"/>
    </source>
</evidence>
<dbReference type="Pfam" id="PF25670">
    <property type="entry name" value="Phage_tail_C_2"/>
    <property type="match status" value="1"/>
</dbReference>
<keyword evidence="3" id="KW-1185">Reference proteome</keyword>
<proteinExistence type="predicted"/>
<feature type="domain" description="Phage tail protein C-terminal" evidence="1">
    <location>
        <begin position="190"/>
        <end position="310"/>
    </location>
</feature>
<organism evidence="2 3">
    <name type="scientific">Acinetobacter phage YMC/09/02/B1251</name>
    <dbReference type="NCBI Taxonomy" id="1221835"/>
    <lineage>
        <taxon>Viruses</taxon>
        <taxon>Duplodnaviria</taxon>
        <taxon>Heunggongvirae</taxon>
        <taxon>Uroviricota</taxon>
        <taxon>Caudoviricetes</taxon>
        <taxon>Vieuvirus</taxon>
        <taxon>Vieuvirus B1251</taxon>
    </lineage>
</organism>
<name>J7I0X3_9CAUD</name>
<dbReference type="OrthoDB" id="5830at10239"/>
<evidence type="ECO:0000259" key="1">
    <source>
        <dbReference type="Pfam" id="PF25670"/>
    </source>
</evidence>